<evidence type="ECO:0000256" key="1">
    <source>
        <dbReference type="ARBA" id="ARBA00023186"/>
    </source>
</evidence>
<dbReference type="AlphaFoldDB" id="A0AAW1YBJ8"/>
<evidence type="ECO:0000313" key="3">
    <source>
        <dbReference type="EMBL" id="KAK9945405.1"/>
    </source>
</evidence>
<evidence type="ECO:0000259" key="2">
    <source>
        <dbReference type="PROSITE" id="PS50076"/>
    </source>
</evidence>
<reference evidence="3 4" key="1">
    <citation type="journal article" date="2023" name="G3 (Bethesda)">
        <title>A chromosome-length genome assembly and annotation of blackberry (Rubus argutus, cv. 'Hillquist').</title>
        <authorList>
            <person name="Bruna T."/>
            <person name="Aryal R."/>
            <person name="Dudchenko O."/>
            <person name="Sargent D.J."/>
            <person name="Mead D."/>
            <person name="Buti M."/>
            <person name="Cavallini A."/>
            <person name="Hytonen T."/>
            <person name="Andres J."/>
            <person name="Pham M."/>
            <person name="Weisz D."/>
            <person name="Mascagni F."/>
            <person name="Usai G."/>
            <person name="Natali L."/>
            <person name="Bassil N."/>
            <person name="Fernandez G.E."/>
            <person name="Lomsadze A."/>
            <person name="Armour M."/>
            <person name="Olukolu B."/>
            <person name="Poorten T."/>
            <person name="Britton C."/>
            <person name="Davik J."/>
            <person name="Ashrafi H."/>
            <person name="Aiden E.L."/>
            <person name="Borodovsky M."/>
            <person name="Worthington M."/>
        </authorList>
    </citation>
    <scope>NUCLEOTIDE SEQUENCE [LARGE SCALE GENOMIC DNA]</scope>
    <source>
        <strain evidence="3">PI 553951</strain>
    </source>
</reference>
<dbReference type="PROSITE" id="PS00636">
    <property type="entry name" value="DNAJ_1"/>
    <property type="match status" value="1"/>
</dbReference>
<dbReference type="PRINTS" id="PR00625">
    <property type="entry name" value="JDOMAIN"/>
</dbReference>
<dbReference type="InterPro" id="IPR018253">
    <property type="entry name" value="DnaJ_domain_CS"/>
</dbReference>
<dbReference type="SUPFAM" id="SSF49493">
    <property type="entry name" value="HSP40/DnaJ peptide-binding domain"/>
    <property type="match status" value="2"/>
</dbReference>
<dbReference type="FunFam" id="2.60.260.20:FF:000002">
    <property type="entry name" value="Dnaj homolog subfamily b member"/>
    <property type="match status" value="1"/>
</dbReference>
<dbReference type="Pfam" id="PF00226">
    <property type="entry name" value="DnaJ"/>
    <property type="match status" value="1"/>
</dbReference>
<dbReference type="InterPro" id="IPR001623">
    <property type="entry name" value="DnaJ_domain"/>
</dbReference>
<dbReference type="SMART" id="SM00271">
    <property type="entry name" value="DnaJ"/>
    <property type="match status" value="1"/>
</dbReference>
<dbReference type="Gene3D" id="2.60.260.20">
    <property type="entry name" value="Urease metallochaperone UreE, N-terminal domain"/>
    <property type="match status" value="2"/>
</dbReference>
<dbReference type="InterPro" id="IPR051339">
    <property type="entry name" value="DnaJ_subfamily_B"/>
</dbReference>
<name>A0AAW1YBJ8_RUBAR</name>
<dbReference type="GO" id="GO:0006457">
    <property type="term" value="P:protein folding"/>
    <property type="evidence" value="ECO:0007669"/>
    <property type="project" value="InterPro"/>
</dbReference>
<dbReference type="GO" id="GO:0005829">
    <property type="term" value="C:cytosol"/>
    <property type="evidence" value="ECO:0007669"/>
    <property type="project" value="TreeGrafter"/>
</dbReference>
<dbReference type="PROSITE" id="PS50076">
    <property type="entry name" value="DNAJ_2"/>
    <property type="match status" value="1"/>
</dbReference>
<dbReference type="Proteomes" id="UP001457282">
    <property type="component" value="Unassembled WGS sequence"/>
</dbReference>
<feature type="domain" description="J" evidence="2">
    <location>
        <begin position="4"/>
        <end position="72"/>
    </location>
</feature>
<dbReference type="PANTHER" id="PTHR24078">
    <property type="entry name" value="DNAJ HOMOLOG SUBFAMILY C MEMBER"/>
    <property type="match status" value="1"/>
</dbReference>
<dbReference type="CDD" id="cd06257">
    <property type="entry name" value="DnaJ"/>
    <property type="match status" value="1"/>
</dbReference>
<dbReference type="SUPFAM" id="SSF46565">
    <property type="entry name" value="Chaperone J-domain"/>
    <property type="match status" value="1"/>
</dbReference>
<dbReference type="CDD" id="cd10747">
    <property type="entry name" value="DnaJ_C"/>
    <property type="match status" value="1"/>
</dbReference>
<gene>
    <name evidence="3" type="ORF">M0R45_010925</name>
</gene>
<dbReference type="GO" id="GO:0051087">
    <property type="term" value="F:protein-folding chaperone binding"/>
    <property type="evidence" value="ECO:0007669"/>
    <property type="project" value="TreeGrafter"/>
</dbReference>
<keyword evidence="1" id="KW-0143">Chaperone</keyword>
<dbReference type="Pfam" id="PF01556">
    <property type="entry name" value="DnaJ_C"/>
    <property type="match status" value="1"/>
</dbReference>
<dbReference type="EMBL" id="JBEDUW010000002">
    <property type="protein sequence ID" value="KAK9945405.1"/>
    <property type="molecule type" value="Genomic_DNA"/>
</dbReference>
<accession>A0AAW1YBJ8</accession>
<dbReference type="PANTHER" id="PTHR24078:SF524">
    <property type="entry name" value="DNAJ HEAT SHOCK FAMILY PROTEIN"/>
    <property type="match status" value="1"/>
</dbReference>
<dbReference type="GO" id="GO:0051082">
    <property type="term" value="F:unfolded protein binding"/>
    <property type="evidence" value="ECO:0007669"/>
    <property type="project" value="InterPro"/>
</dbReference>
<keyword evidence="4" id="KW-1185">Reference proteome</keyword>
<dbReference type="InterPro" id="IPR008971">
    <property type="entry name" value="HSP40/DnaJ_pept-bd"/>
</dbReference>
<protein>
    <recommendedName>
        <fullName evidence="2">J domain-containing protein</fullName>
    </recommendedName>
</protein>
<dbReference type="InterPro" id="IPR002939">
    <property type="entry name" value="DnaJ_C"/>
</dbReference>
<evidence type="ECO:0000313" key="4">
    <source>
        <dbReference type="Proteomes" id="UP001457282"/>
    </source>
</evidence>
<sequence>MGVDHYKVLGVNRNASADEVKKAYKKLVMFWHPDKHHQEEARAEASAKFMEINQAYELLGDLVKRHKYDDHCAKRVMAEENKYDWMFGSTEKKVPKTDPVSHELHCSLEELYKGTTKMMKITRPKPNSDPIVEVEEIFGINIKPGLRHDTKIIYQGKGKVGPDGTAGDLVFVIQEKQHSVYERDRNDLIFNQEITLLEALIGGKTLDLTTLDGRNLKVPLTDDVIIAPGDEMVVSNEGMPISNQPGAKGNLRIKFHVKFPSTSLTAEQKLYLNSLGF</sequence>
<proteinExistence type="predicted"/>
<organism evidence="3 4">
    <name type="scientific">Rubus argutus</name>
    <name type="common">Southern blackberry</name>
    <dbReference type="NCBI Taxonomy" id="59490"/>
    <lineage>
        <taxon>Eukaryota</taxon>
        <taxon>Viridiplantae</taxon>
        <taxon>Streptophyta</taxon>
        <taxon>Embryophyta</taxon>
        <taxon>Tracheophyta</taxon>
        <taxon>Spermatophyta</taxon>
        <taxon>Magnoliopsida</taxon>
        <taxon>eudicotyledons</taxon>
        <taxon>Gunneridae</taxon>
        <taxon>Pentapetalae</taxon>
        <taxon>rosids</taxon>
        <taxon>fabids</taxon>
        <taxon>Rosales</taxon>
        <taxon>Rosaceae</taxon>
        <taxon>Rosoideae</taxon>
        <taxon>Rosoideae incertae sedis</taxon>
        <taxon>Rubus</taxon>
    </lineage>
</organism>
<dbReference type="InterPro" id="IPR036869">
    <property type="entry name" value="J_dom_sf"/>
</dbReference>
<comment type="caution">
    <text evidence="3">The sequence shown here is derived from an EMBL/GenBank/DDBJ whole genome shotgun (WGS) entry which is preliminary data.</text>
</comment>
<dbReference type="Gene3D" id="1.10.287.110">
    <property type="entry name" value="DnaJ domain"/>
    <property type="match status" value="1"/>
</dbReference>
<dbReference type="FunFam" id="2.60.260.20:FF:000006">
    <property type="entry name" value="DnaJ subfamily B member 13"/>
    <property type="match status" value="1"/>
</dbReference>